<reference evidence="1 2" key="1">
    <citation type="submission" date="2016-06" db="EMBL/GenBank/DDBJ databases">
        <title>Draft genome sequence of Flavobacterium succinicans strain DD5b.</title>
        <authorList>
            <person name="Poehlein A."/>
            <person name="Daniel R."/>
            <person name="Simeonova D.D."/>
        </authorList>
    </citation>
    <scope>NUCLEOTIDE SEQUENCE [LARGE SCALE GENOMIC DNA]</scope>
    <source>
        <strain evidence="1 2">DD5b</strain>
    </source>
</reference>
<dbReference type="EMBL" id="JMTM01000017">
    <property type="protein sequence ID" value="OAZ04991.1"/>
    <property type="molecule type" value="Genomic_DNA"/>
</dbReference>
<dbReference type="Proteomes" id="UP000093807">
    <property type="component" value="Unassembled WGS sequence"/>
</dbReference>
<comment type="caution">
    <text evidence="1">The sequence shown here is derived from an EMBL/GenBank/DDBJ whole genome shotgun (WGS) entry which is preliminary data.</text>
</comment>
<gene>
    <name evidence="1" type="ORF">FLB_08390</name>
</gene>
<dbReference type="AlphaFoldDB" id="A0A199XUS7"/>
<proteinExistence type="predicted"/>
<protein>
    <submittedName>
        <fullName evidence="1">Uncharacterized protein</fullName>
    </submittedName>
</protein>
<sequence>MNFESGFILGKKGKNKVVIVYLELSSFSYFIY</sequence>
<organism evidence="1 2">
    <name type="scientific">Flavobacterium succinicans</name>
    <dbReference type="NCBI Taxonomy" id="29536"/>
    <lineage>
        <taxon>Bacteria</taxon>
        <taxon>Pseudomonadati</taxon>
        <taxon>Bacteroidota</taxon>
        <taxon>Flavobacteriia</taxon>
        <taxon>Flavobacteriales</taxon>
        <taxon>Flavobacteriaceae</taxon>
        <taxon>Flavobacterium</taxon>
    </lineage>
</organism>
<name>A0A199XUS7_9FLAO</name>
<evidence type="ECO:0000313" key="1">
    <source>
        <dbReference type="EMBL" id="OAZ04991.1"/>
    </source>
</evidence>
<keyword evidence="2" id="KW-1185">Reference proteome</keyword>
<accession>A0A199XUS7</accession>
<evidence type="ECO:0000313" key="2">
    <source>
        <dbReference type="Proteomes" id="UP000093807"/>
    </source>
</evidence>